<dbReference type="SMART" id="SM00490">
    <property type="entry name" value="HELICc"/>
    <property type="match status" value="1"/>
</dbReference>
<sequence>MRTDMNNLKLSEEIKRAINELGYKEATPVQKAVIPVALTGEDIVAKSQTGSGKTAAFAIPIAEQVVWEENKPQALIIVPTRELAMQVKTECTNIGRFKRIKAAAIYGQSPFTKQKLELSQKNHIVVGTPGRLLDHIEKGSLNVDKVAHLVLDEVDEMLSMGFIDQVEDILSRLPKQRQNLFFSATLPEEMQDLIKRYQDNPMVIEMASEKTNPIFHVEMQTDNKEKTLKDVLITENPDSAIIFCNTKNQVDELTDLLDVKASKIHGGLRQEDRFRAMDDFKSGKSRFLIATDVAGRGIDVDNVSLVINYDLPIEKENYVHRIGRTGRAGKSGKAISFVKTNENPLLRDIEEMLNITIEKKRKPTIIEVKANEEAFRKKQQKRPTIKKARGEKLNKNIMKLYFNGGKKKKIRAVDFVGTISKLEGITAEDIGIITIEDHVSFVEILNGKGPAVLEMMRSRKVKGRRLKVNEARKR</sequence>
<dbReference type="InterPro" id="IPR014001">
    <property type="entry name" value="Helicase_ATP-bd"/>
</dbReference>
<dbReference type="PROSITE" id="PS51195">
    <property type="entry name" value="Q_MOTIF"/>
    <property type="match status" value="1"/>
</dbReference>
<dbReference type="GO" id="GO:0005524">
    <property type="term" value="F:ATP binding"/>
    <property type="evidence" value="ECO:0007669"/>
    <property type="project" value="UniProtKB-UniRule"/>
</dbReference>
<dbReference type="PROSITE" id="PS51194">
    <property type="entry name" value="HELICASE_CTER"/>
    <property type="match status" value="1"/>
</dbReference>
<comment type="caution">
    <text evidence="10">The sequence shown here is derived from an EMBL/GenBank/DDBJ whole genome shotgun (WGS) entry which is preliminary data.</text>
</comment>
<evidence type="ECO:0000256" key="6">
    <source>
        <dbReference type="PROSITE-ProRule" id="PRU00552"/>
    </source>
</evidence>
<dbReference type="GO" id="GO:0034458">
    <property type="term" value="F:3'-5' RNA helicase activity"/>
    <property type="evidence" value="ECO:0007669"/>
    <property type="project" value="UniProtKB-UniRule"/>
</dbReference>
<comment type="similarity">
    <text evidence="5">Belongs to the DEAD box helicase family. DbpA subfamily.</text>
</comment>
<dbReference type="InterPro" id="IPR028619">
    <property type="entry name" value="DEAD_helicase_DbpA"/>
</dbReference>
<keyword evidence="5" id="KW-0694">RNA-binding</keyword>
<dbReference type="PROSITE" id="PS51192">
    <property type="entry name" value="HELICASE_ATP_BIND_1"/>
    <property type="match status" value="1"/>
</dbReference>
<dbReference type="Pfam" id="PF03880">
    <property type="entry name" value="DbpA"/>
    <property type="match status" value="1"/>
</dbReference>
<evidence type="ECO:0000313" key="11">
    <source>
        <dbReference type="Proteomes" id="UP000003597"/>
    </source>
</evidence>
<dbReference type="CDD" id="cd18787">
    <property type="entry name" value="SF2_C_DEAD"/>
    <property type="match status" value="1"/>
</dbReference>
<dbReference type="PANTHER" id="PTHR47959:SF1">
    <property type="entry name" value="ATP-DEPENDENT RNA HELICASE DBPA"/>
    <property type="match status" value="1"/>
</dbReference>
<dbReference type="AlphaFoldDB" id="A0AB72Z8B6"/>
<dbReference type="PANTHER" id="PTHR47959">
    <property type="entry name" value="ATP-DEPENDENT RNA HELICASE RHLE-RELATED"/>
    <property type="match status" value="1"/>
</dbReference>
<dbReference type="InterPro" id="IPR005580">
    <property type="entry name" value="DbpA/CsdA_RNA-bd_dom"/>
</dbReference>
<feature type="domain" description="Helicase C-terminal" evidence="8">
    <location>
        <begin position="227"/>
        <end position="369"/>
    </location>
</feature>
<proteinExistence type="inferred from homology"/>
<dbReference type="Pfam" id="PF00270">
    <property type="entry name" value="DEAD"/>
    <property type="match status" value="1"/>
</dbReference>
<reference evidence="10 11" key="1">
    <citation type="submission" date="2011-08" db="EMBL/GenBank/DDBJ databases">
        <authorList>
            <person name="Weinstock G."/>
            <person name="Sodergren E."/>
            <person name="Clifton S."/>
            <person name="Fulton L."/>
            <person name="Fulton B."/>
            <person name="Courtney L."/>
            <person name="Fronick C."/>
            <person name="Harrison M."/>
            <person name="Strong C."/>
            <person name="Farmer C."/>
            <person name="Delahaunty K."/>
            <person name="Markovic C."/>
            <person name="Hall O."/>
            <person name="Minx P."/>
            <person name="Tomlinson C."/>
            <person name="Mitreva M."/>
            <person name="Hou S."/>
            <person name="Chen J."/>
            <person name="Wollam A."/>
            <person name="Pepin K.H."/>
            <person name="Johnson M."/>
            <person name="Bhonagiri V."/>
            <person name="Zhang X."/>
            <person name="Suruliraj S."/>
            <person name="Warren W."/>
            <person name="Chinwalla A."/>
            <person name="Mardis E.R."/>
            <person name="Wilson R.K."/>
        </authorList>
    </citation>
    <scope>NUCLEOTIDE SEQUENCE [LARGE SCALE GENOMIC DNA]</scope>
    <source>
        <strain evidence="10 11">ATCC 33091</strain>
    </source>
</reference>
<dbReference type="InterPro" id="IPR012677">
    <property type="entry name" value="Nucleotide-bd_a/b_plait_sf"/>
</dbReference>
<keyword evidence="2 5" id="KW-0378">Hydrolase</keyword>
<name>A0AB72Z8B6_LISIO</name>
<comment type="catalytic activity">
    <reaction evidence="5">
        <text>ATP + H2O = ADP + phosphate + H(+)</text>
        <dbReference type="Rhea" id="RHEA:13065"/>
        <dbReference type="ChEBI" id="CHEBI:15377"/>
        <dbReference type="ChEBI" id="CHEBI:15378"/>
        <dbReference type="ChEBI" id="CHEBI:30616"/>
        <dbReference type="ChEBI" id="CHEBI:43474"/>
        <dbReference type="ChEBI" id="CHEBI:456216"/>
        <dbReference type="EC" id="3.6.4.13"/>
    </reaction>
</comment>
<evidence type="ECO:0000259" key="8">
    <source>
        <dbReference type="PROSITE" id="PS51194"/>
    </source>
</evidence>
<dbReference type="InterPro" id="IPR027417">
    <property type="entry name" value="P-loop_NTPase"/>
</dbReference>
<dbReference type="InterPro" id="IPR050079">
    <property type="entry name" value="DEAD_box_RNA_helicase"/>
</dbReference>
<evidence type="ECO:0000259" key="9">
    <source>
        <dbReference type="PROSITE" id="PS51195"/>
    </source>
</evidence>
<keyword evidence="4 5" id="KW-0067">ATP-binding</keyword>
<protein>
    <recommendedName>
        <fullName evidence="5">ATP-dependent RNA helicase DbpA</fullName>
        <ecNumber evidence="5">3.6.4.13</ecNumber>
    </recommendedName>
</protein>
<comment type="function">
    <text evidence="5">DEAD-box RNA helicase involved in the assembly of the 50S ribosomal subunit. Has an RNA-dependent ATPase activity, which is specific for 23S rRNA, and a 3' to 5' RNA helicase activity that uses the energy of ATP hydrolysis to destabilize and unwind short rRNA duplexes.</text>
</comment>
<dbReference type="Proteomes" id="UP000003597">
    <property type="component" value="Unassembled WGS sequence"/>
</dbReference>
<feature type="domain" description="Helicase ATP-binding" evidence="7">
    <location>
        <begin position="34"/>
        <end position="204"/>
    </location>
</feature>
<evidence type="ECO:0000256" key="3">
    <source>
        <dbReference type="ARBA" id="ARBA00022806"/>
    </source>
</evidence>
<evidence type="ECO:0000256" key="4">
    <source>
        <dbReference type="ARBA" id="ARBA00022840"/>
    </source>
</evidence>
<dbReference type="GO" id="GO:0000027">
    <property type="term" value="P:ribosomal large subunit assembly"/>
    <property type="evidence" value="ECO:0007669"/>
    <property type="project" value="UniProtKB-UniRule"/>
</dbReference>
<dbReference type="GO" id="GO:0005829">
    <property type="term" value="C:cytosol"/>
    <property type="evidence" value="ECO:0007669"/>
    <property type="project" value="TreeGrafter"/>
</dbReference>
<dbReference type="GO" id="GO:0016787">
    <property type="term" value="F:hydrolase activity"/>
    <property type="evidence" value="ECO:0007669"/>
    <property type="project" value="UniProtKB-KW"/>
</dbReference>
<gene>
    <name evidence="5" type="primary">dbpA</name>
    <name evidence="10" type="ORF">HMPREF0557_01903</name>
</gene>
<keyword evidence="1 5" id="KW-0547">Nucleotide-binding</keyword>
<dbReference type="SUPFAM" id="SSF52540">
    <property type="entry name" value="P-loop containing nucleoside triphosphate hydrolases"/>
    <property type="match status" value="1"/>
</dbReference>
<dbReference type="CDD" id="cd00268">
    <property type="entry name" value="DEADc"/>
    <property type="match status" value="1"/>
</dbReference>
<evidence type="ECO:0000256" key="5">
    <source>
        <dbReference type="HAMAP-Rule" id="MF_00965"/>
    </source>
</evidence>
<keyword evidence="11" id="KW-1185">Reference proteome</keyword>
<keyword evidence="3 5" id="KW-0347">Helicase</keyword>
<keyword evidence="5" id="KW-0963">Cytoplasm</keyword>
<dbReference type="Pfam" id="PF00271">
    <property type="entry name" value="Helicase_C"/>
    <property type="match status" value="1"/>
</dbReference>
<comment type="subcellular location">
    <subcellularLocation>
        <location evidence="5">Cytoplasm</location>
    </subcellularLocation>
</comment>
<dbReference type="InterPro" id="IPR001650">
    <property type="entry name" value="Helicase_C-like"/>
</dbReference>
<dbReference type="EC" id="3.6.4.13" evidence="5"/>
<dbReference type="HAMAP" id="MF_00965">
    <property type="entry name" value="DEAD_helicase_DbpA"/>
    <property type="match status" value="1"/>
</dbReference>
<feature type="short sequence motif" description="Q motif" evidence="6">
    <location>
        <begin position="3"/>
        <end position="31"/>
    </location>
</feature>
<dbReference type="InterPro" id="IPR014014">
    <property type="entry name" value="RNA_helicase_DEAD_Q_motif"/>
</dbReference>
<dbReference type="InterPro" id="IPR044742">
    <property type="entry name" value="DEAD/DEAH_RhlB"/>
</dbReference>
<evidence type="ECO:0000256" key="2">
    <source>
        <dbReference type="ARBA" id="ARBA00022801"/>
    </source>
</evidence>
<dbReference type="Gene3D" id="3.40.50.300">
    <property type="entry name" value="P-loop containing nucleotide triphosphate hydrolases"/>
    <property type="match status" value="2"/>
</dbReference>
<evidence type="ECO:0000313" key="10">
    <source>
        <dbReference type="EMBL" id="EHN61162.1"/>
    </source>
</evidence>
<dbReference type="InterPro" id="IPR011545">
    <property type="entry name" value="DEAD/DEAH_box_helicase_dom"/>
</dbReference>
<evidence type="ECO:0000256" key="1">
    <source>
        <dbReference type="ARBA" id="ARBA00022741"/>
    </source>
</evidence>
<accession>A0AB72Z8B6</accession>
<dbReference type="GO" id="GO:0003723">
    <property type="term" value="F:RNA binding"/>
    <property type="evidence" value="ECO:0007669"/>
    <property type="project" value="UniProtKB-UniRule"/>
</dbReference>
<dbReference type="Gene3D" id="3.30.70.330">
    <property type="match status" value="1"/>
</dbReference>
<evidence type="ECO:0000259" key="7">
    <source>
        <dbReference type="PROSITE" id="PS51192"/>
    </source>
</evidence>
<dbReference type="EMBL" id="AGCN01000032">
    <property type="protein sequence ID" value="EHN61162.1"/>
    <property type="molecule type" value="Genomic_DNA"/>
</dbReference>
<comment type="domain">
    <text evidence="5">Contains an N-terminal domain that binds non-specifically to RNA and a C-terminal domain that binds specifically and tightly to hairpin 92 of 23S rRNA.</text>
</comment>
<feature type="domain" description="DEAD-box RNA helicase Q" evidence="9">
    <location>
        <begin position="3"/>
        <end position="31"/>
    </location>
</feature>
<organism evidence="10 11">
    <name type="scientific">Listeria innocua ATCC 33091</name>
    <dbReference type="NCBI Taxonomy" id="1002366"/>
    <lineage>
        <taxon>Bacteria</taxon>
        <taxon>Bacillati</taxon>
        <taxon>Bacillota</taxon>
        <taxon>Bacilli</taxon>
        <taxon>Bacillales</taxon>
        <taxon>Listeriaceae</taxon>
        <taxon>Listeria</taxon>
    </lineage>
</organism>
<dbReference type="SMART" id="SM00487">
    <property type="entry name" value="DEXDc"/>
    <property type="match status" value="1"/>
</dbReference>
<keyword evidence="5" id="KW-0690">Ribosome biogenesis</keyword>
<feature type="region of interest" description="Involved in 23S rRNA binding" evidence="5">
    <location>
        <begin position="398"/>
        <end position="474"/>
    </location>
</feature>